<feature type="compositionally biased region" description="Low complexity" evidence="7">
    <location>
        <begin position="10"/>
        <end position="26"/>
    </location>
</feature>
<keyword evidence="6" id="KW-0592">Phosphate transport</keyword>
<evidence type="ECO:0000256" key="5">
    <source>
        <dbReference type="ARBA" id="ARBA00023136"/>
    </source>
</evidence>
<keyword evidence="9" id="KW-1185">Reference proteome</keyword>
<feature type="transmembrane region" description="Helical" evidence="6">
    <location>
        <begin position="158"/>
        <end position="181"/>
    </location>
</feature>
<dbReference type="EMBL" id="CP040818">
    <property type="protein sequence ID" value="QDL92800.1"/>
    <property type="molecule type" value="Genomic_DNA"/>
</dbReference>
<protein>
    <recommendedName>
        <fullName evidence="6">Phosphate transporter</fullName>
    </recommendedName>
</protein>
<feature type="transmembrane region" description="Helical" evidence="6">
    <location>
        <begin position="321"/>
        <end position="339"/>
    </location>
</feature>
<dbReference type="GO" id="GO:0005315">
    <property type="term" value="F:phosphate transmembrane transporter activity"/>
    <property type="evidence" value="ECO:0007669"/>
    <property type="project" value="InterPro"/>
</dbReference>
<dbReference type="GO" id="GO:0035435">
    <property type="term" value="P:phosphate ion transmembrane transport"/>
    <property type="evidence" value="ECO:0007669"/>
    <property type="project" value="TreeGrafter"/>
</dbReference>
<evidence type="ECO:0000256" key="7">
    <source>
        <dbReference type="SAM" id="MobiDB-lite"/>
    </source>
</evidence>
<evidence type="ECO:0000313" key="9">
    <source>
        <dbReference type="Proteomes" id="UP000305888"/>
    </source>
</evidence>
<comment type="subcellular location">
    <subcellularLocation>
        <location evidence="1 6">Membrane</location>
        <topology evidence="1 6">Multi-pass membrane protein</topology>
    </subcellularLocation>
</comment>
<evidence type="ECO:0000313" key="8">
    <source>
        <dbReference type="EMBL" id="QDL92800.1"/>
    </source>
</evidence>
<keyword evidence="4 6" id="KW-1133">Transmembrane helix</keyword>
<name>A0A5B8FZI4_9RHOB</name>
<gene>
    <name evidence="8" type="ORF">FDP22_14005</name>
</gene>
<reference evidence="8 9" key="1">
    <citation type="submission" date="2019-06" db="EMBL/GenBank/DDBJ databases">
        <title>Genome sequence of Rhodobacteraceae bacterium D4M1.</title>
        <authorList>
            <person name="Cao J."/>
        </authorList>
    </citation>
    <scope>NUCLEOTIDE SEQUENCE [LARGE SCALE GENOMIC DNA]</scope>
    <source>
        <strain evidence="8 9">D4M1</strain>
    </source>
</reference>
<dbReference type="AlphaFoldDB" id="A0A5B8FZI4"/>
<keyword evidence="3 6" id="KW-0812">Transmembrane</keyword>
<feature type="transmembrane region" description="Helical" evidence="6">
    <location>
        <begin position="119"/>
        <end position="146"/>
    </location>
</feature>
<evidence type="ECO:0000256" key="2">
    <source>
        <dbReference type="ARBA" id="ARBA00022448"/>
    </source>
</evidence>
<keyword evidence="2 6" id="KW-0813">Transport</keyword>
<dbReference type="Pfam" id="PF01384">
    <property type="entry name" value="PHO4"/>
    <property type="match status" value="1"/>
</dbReference>
<feature type="transmembrane region" description="Helical" evidence="6">
    <location>
        <begin position="216"/>
        <end position="240"/>
    </location>
</feature>
<feature type="transmembrane region" description="Helical" evidence="6">
    <location>
        <begin position="252"/>
        <end position="271"/>
    </location>
</feature>
<feature type="transmembrane region" description="Helical" evidence="6">
    <location>
        <begin position="367"/>
        <end position="386"/>
    </location>
</feature>
<feature type="transmembrane region" description="Helical" evidence="6">
    <location>
        <begin position="283"/>
        <end position="301"/>
    </location>
</feature>
<dbReference type="InterPro" id="IPR001204">
    <property type="entry name" value="Phos_transporter"/>
</dbReference>
<feature type="transmembrane region" description="Helical" evidence="6">
    <location>
        <begin position="483"/>
        <end position="508"/>
    </location>
</feature>
<dbReference type="PANTHER" id="PTHR11101:SF80">
    <property type="entry name" value="PHOSPHATE TRANSPORTER"/>
    <property type="match status" value="1"/>
</dbReference>
<sequence length="513" mass="51772">MAEPPPPRNRSGPAAPPRAHGAAASGKLTTVDKDLRRIGRLEQATLYLSRPLVAPGLALVALLVAALAGAVLFHGSAQGLMLPVALTLGTFLALNIGANDVANNMGPLVGSRVLPMGAALLLAAGCEVLGAVLAGGDVAATVGSGLVRVPPGAAAEDFILAMIAALAAAALWLNIATLLGAPVSTTHCVVGAVAGSGALFAGLGAVNWGALSMVAAGWLASPLLSGAVAAGMLLFVNTVILEREEKIAAARLWVPVMTGVTIGCFASYAEVKGIGPVTDSTPLAAGATGLAFGVAGALLTWPVIARRARGLENRNRDLRHLFALPLVLSAALLSFAHGANDVANVVGPLAAIIGAGGPAGPGAIAGLPGWAMAAGAGGISLGMLLFGPRLVRLVGHEITRLNPARSFCVLLASALIVLAASSVGLPVSSTHTAIGALFGVGFSREWSLARGRRHSRKPSGKGDAEEPNVEELSNRRLVRRSHVVTILAAWAVTVPASAILSAFIYLFLHTFIR</sequence>
<dbReference type="RefSeq" id="WP_138574588.1">
    <property type="nucleotide sequence ID" value="NZ_CP040818.1"/>
</dbReference>
<evidence type="ECO:0000256" key="1">
    <source>
        <dbReference type="ARBA" id="ARBA00004141"/>
    </source>
</evidence>
<accession>A0A5B8FZI4</accession>
<dbReference type="OrthoDB" id="9779554at2"/>
<dbReference type="PANTHER" id="PTHR11101">
    <property type="entry name" value="PHOSPHATE TRANSPORTER"/>
    <property type="match status" value="1"/>
</dbReference>
<evidence type="ECO:0000256" key="6">
    <source>
        <dbReference type="RuleBase" id="RU363058"/>
    </source>
</evidence>
<comment type="similarity">
    <text evidence="6">Belongs to the inorganic phosphate transporter (PiT) (TC 2.A.20) family.</text>
</comment>
<dbReference type="Proteomes" id="UP000305888">
    <property type="component" value="Chromosome"/>
</dbReference>
<evidence type="ECO:0000256" key="3">
    <source>
        <dbReference type="ARBA" id="ARBA00022692"/>
    </source>
</evidence>
<feature type="transmembrane region" description="Helical" evidence="6">
    <location>
        <begin position="52"/>
        <end position="74"/>
    </location>
</feature>
<evidence type="ECO:0000256" key="4">
    <source>
        <dbReference type="ARBA" id="ARBA00022989"/>
    </source>
</evidence>
<dbReference type="GO" id="GO:0016020">
    <property type="term" value="C:membrane"/>
    <property type="evidence" value="ECO:0007669"/>
    <property type="project" value="UniProtKB-SubCell"/>
</dbReference>
<feature type="transmembrane region" description="Helical" evidence="6">
    <location>
        <begin position="80"/>
        <end position="98"/>
    </location>
</feature>
<keyword evidence="5 6" id="KW-0472">Membrane</keyword>
<organism evidence="8 9">
    <name type="scientific">Paroceanicella profunda</name>
    <dbReference type="NCBI Taxonomy" id="2579971"/>
    <lineage>
        <taxon>Bacteria</taxon>
        <taxon>Pseudomonadati</taxon>
        <taxon>Pseudomonadota</taxon>
        <taxon>Alphaproteobacteria</taxon>
        <taxon>Rhodobacterales</taxon>
        <taxon>Paracoccaceae</taxon>
        <taxon>Paroceanicella</taxon>
    </lineage>
</organism>
<dbReference type="KEGG" id="ppru:FDP22_14005"/>
<feature type="transmembrane region" description="Helical" evidence="6">
    <location>
        <begin position="407"/>
        <end position="425"/>
    </location>
</feature>
<feature type="transmembrane region" description="Helical" evidence="6">
    <location>
        <begin position="188"/>
        <end position="210"/>
    </location>
</feature>
<feature type="region of interest" description="Disordered" evidence="7">
    <location>
        <begin position="1"/>
        <end position="26"/>
    </location>
</feature>
<proteinExistence type="inferred from homology"/>